<evidence type="ECO:0000259" key="1">
    <source>
        <dbReference type="Pfam" id="PF12680"/>
    </source>
</evidence>
<proteinExistence type="predicted"/>
<dbReference type="InterPro" id="IPR032710">
    <property type="entry name" value="NTF2-like_dom_sf"/>
</dbReference>
<sequence>MSQEHHKQIVRAYVAAFNQGDLEALCALFAEDAEIQGVLGKGLMDKVLPVWRQLIEGYGMHLTIEAMVAEGNTVAVLYTERGTFRAPAFGHSPTWKSYELVAMEWFVIVDSKIQRRWGARDAASQARQLGISLE</sequence>
<dbReference type="Pfam" id="PF12680">
    <property type="entry name" value="SnoaL_2"/>
    <property type="match status" value="1"/>
</dbReference>
<dbReference type="EMBL" id="CADCTY010001308">
    <property type="protein sequence ID" value="CAA9366627.1"/>
    <property type="molecule type" value="Genomic_DNA"/>
</dbReference>
<accession>A0A6J4MT97</accession>
<organism evidence="2">
    <name type="scientific">uncultured Leptolyngbya sp</name>
    <dbReference type="NCBI Taxonomy" id="332963"/>
    <lineage>
        <taxon>Bacteria</taxon>
        <taxon>Bacillati</taxon>
        <taxon>Cyanobacteriota</taxon>
        <taxon>Cyanophyceae</taxon>
        <taxon>Leptolyngbyales</taxon>
        <taxon>Leptolyngbyaceae</taxon>
        <taxon>Leptolyngbya group</taxon>
        <taxon>Leptolyngbya</taxon>
        <taxon>environmental samples</taxon>
    </lineage>
</organism>
<name>A0A6J4MT97_9CYAN</name>
<protein>
    <submittedName>
        <fullName evidence="2">Predicted ester cyclase</fullName>
    </submittedName>
</protein>
<dbReference type="SUPFAM" id="SSF54427">
    <property type="entry name" value="NTF2-like"/>
    <property type="match status" value="1"/>
</dbReference>
<dbReference type="Gene3D" id="3.10.450.50">
    <property type="match status" value="1"/>
</dbReference>
<dbReference type="InterPro" id="IPR037401">
    <property type="entry name" value="SnoaL-like"/>
</dbReference>
<dbReference type="AlphaFoldDB" id="A0A6J4MT97"/>
<reference evidence="2" key="1">
    <citation type="submission" date="2020-02" db="EMBL/GenBank/DDBJ databases">
        <authorList>
            <person name="Meier V. D."/>
        </authorList>
    </citation>
    <scope>NUCLEOTIDE SEQUENCE</scope>
    <source>
        <strain evidence="2">AVDCRST_MAG94</strain>
    </source>
</reference>
<gene>
    <name evidence="2" type="ORF">AVDCRST_MAG94-3773</name>
</gene>
<evidence type="ECO:0000313" key="2">
    <source>
        <dbReference type="EMBL" id="CAA9366627.1"/>
    </source>
</evidence>
<feature type="domain" description="SnoaL-like" evidence="1">
    <location>
        <begin position="10"/>
        <end position="115"/>
    </location>
</feature>